<evidence type="ECO:0000256" key="3">
    <source>
        <dbReference type="ARBA" id="ARBA00022630"/>
    </source>
</evidence>
<evidence type="ECO:0000256" key="2">
    <source>
        <dbReference type="ARBA" id="ARBA00022606"/>
    </source>
</evidence>
<sequence>MNSWEACALQYNYPGESGAIEQQRATMRAQSTTFDSIIYPGLYAPSGFDMMSILIRIATRPNPLVHVGAIDSSCALILCDLQQPDQPIVYASEPFYELTGYSHNEVLGRNCRFLQAPGGNVAPGSSRRYINRDLLRRMRKSVDRNVELQLEVPNFRKNGTPFVNILTMIPVRWDSADFNYSVGLQCARD</sequence>
<dbReference type="Gene3D" id="3.30.450.20">
    <property type="entry name" value="PAS domain"/>
    <property type="match status" value="1"/>
</dbReference>
<keyword evidence="4" id="KW-0288">FMN</keyword>
<keyword evidence="5" id="KW-0479">Metal-binding</keyword>
<dbReference type="PROSITE" id="PS50112">
    <property type="entry name" value="PAS"/>
    <property type="match status" value="1"/>
</dbReference>
<dbReference type="AlphaFoldDB" id="A0A507AUN9"/>
<keyword evidence="11" id="KW-0238">DNA-binding</keyword>
<keyword evidence="8" id="KW-0862">Zinc</keyword>
<name>A0A507AUN9_9PEZI</name>
<feature type="domain" description="PAS" evidence="15">
    <location>
        <begin position="88"/>
        <end position="110"/>
    </location>
</feature>
<evidence type="ECO:0000256" key="9">
    <source>
        <dbReference type="ARBA" id="ARBA00022991"/>
    </source>
</evidence>
<dbReference type="Proteomes" id="UP000319257">
    <property type="component" value="Unassembled WGS sequence"/>
</dbReference>
<organism evidence="16 17">
    <name type="scientific">Thyridium curvatum</name>
    <dbReference type="NCBI Taxonomy" id="1093900"/>
    <lineage>
        <taxon>Eukaryota</taxon>
        <taxon>Fungi</taxon>
        <taxon>Dikarya</taxon>
        <taxon>Ascomycota</taxon>
        <taxon>Pezizomycotina</taxon>
        <taxon>Sordariomycetes</taxon>
        <taxon>Sordariomycetidae</taxon>
        <taxon>Thyridiales</taxon>
        <taxon>Thyridiaceae</taxon>
        <taxon>Thyridium</taxon>
    </lineage>
</organism>
<evidence type="ECO:0000313" key="17">
    <source>
        <dbReference type="Proteomes" id="UP000319257"/>
    </source>
</evidence>
<dbReference type="GeneID" id="41968858"/>
<evidence type="ECO:0000256" key="8">
    <source>
        <dbReference type="ARBA" id="ARBA00022833"/>
    </source>
</evidence>
<dbReference type="InterPro" id="IPR035965">
    <property type="entry name" value="PAS-like_dom_sf"/>
</dbReference>
<evidence type="ECO:0000313" key="16">
    <source>
        <dbReference type="EMBL" id="TPX10214.1"/>
    </source>
</evidence>
<dbReference type="Pfam" id="PF13426">
    <property type="entry name" value="PAS_9"/>
    <property type="match status" value="1"/>
</dbReference>
<keyword evidence="9" id="KW-0157">Chromophore</keyword>
<accession>A0A507AUN9</accession>
<reference evidence="16 17" key="1">
    <citation type="submission" date="2019-06" db="EMBL/GenBank/DDBJ databases">
        <title>Draft genome sequence of the filamentous fungus Phialemoniopsis curvata isolated from diesel fuel.</title>
        <authorList>
            <person name="Varaljay V.A."/>
            <person name="Lyon W.J."/>
            <person name="Crouch A.L."/>
            <person name="Drake C.E."/>
            <person name="Hollomon J.M."/>
            <person name="Nadeau L.J."/>
            <person name="Nunn H.S."/>
            <person name="Stevenson B.S."/>
            <person name="Bojanowski C.L."/>
            <person name="Crookes-Goodson W.J."/>
        </authorList>
    </citation>
    <scope>NUCLEOTIDE SEQUENCE [LARGE SCALE GENOMIC DNA]</scope>
    <source>
        <strain evidence="16 17">D216</strain>
    </source>
</reference>
<keyword evidence="17" id="KW-1185">Reference proteome</keyword>
<evidence type="ECO:0000256" key="14">
    <source>
        <dbReference type="ARBA" id="ARBA00023170"/>
    </source>
</evidence>
<keyword evidence="3" id="KW-0285">Flavoprotein</keyword>
<dbReference type="RefSeq" id="XP_030991925.1">
    <property type="nucleotide sequence ID" value="XM_031135487.1"/>
</dbReference>
<evidence type="ECO:0000256" key="10">
    <source>
        <dbReference type="ARBA" id="ARBA00023015"/>
    </source>
</evidence>
<keyword evidence="6" id="KW-0677">Repeat</keyword>
<dbReference type="PANTHER" id="PTHR47429:SF7">
    <property type="entry name" value="GATA-FACTOR"/>
    <property type="match status" value="1"/>
</dbReference>
<evidence type="ECO:0000256" key="5">
    <source>
        <dbReference type="ARBA" id="ARBA00022723"/>
    </source>
</evidence>
<evidence type="ECO:0000259" key="15">
    <source>
        <dbReference type="PROSITE" id="PS50112"/>
    </source>
</evidence>
<protein>
    <recommendedName>
        <fullName evidence="15">PAS domain-containing protein</fullName>
    </recommendedName>
</protein>
<dbReference type="EMBL" id="SKBQ01000005">
    <property type="protein sequence ID" value="TPX10214.1"/>
    <property type="molecule type" value="Genomic_DNA"/>
</dbReference>
<keyword evidence="10" id="KW-0805">Transcription regulation</keyword>
<dbReference type="GO" id="GO:0003677">
    <property type="term" value="F:DNA binding"/>
    <property type="evidence" value="ECO:0007669"/>
    <property type="project" value="UniProtKB-KW"/>
</dbReference>
<dbReference type="InterPro" id="IPR000014">
    <property type="entry name" value="PAS"/>
</dbReference>
<evidence type="ECO:0000256" key="12">
    <source>
        <dbReference type="ARBA" id="ARBA00023159"/>
    </source>
</evidence>
<evidence type="ECO:0000256" key="6">
    <source>
        <dbReference type="ARBA" id="ARBA00022737"/>
    </source>
</evidence>
<keyword evidence="12" id="KW-0010">Activator</keyword>
<evidence type="ECO:0000256" key="13">
    <source>
        <dbReference type="ARBA" id="ARBA00023163"/>
    </source>
</evidence>
<keyword evidence="13" id="KW-0804">Transcription</keyword>
<keyword evidence="2" id="KW-0716">Sensory transduction</keyword>
<keyword evidence="14" id="KW-0675">Receptor</keyword>
<keyword evidence="1" id="KW-0600">Photoreceptor protein</keyword>
<dbReference type="FunFam" id="3.30.450.20:FF:000064">
    <property type="entry name" value="Vivid PAS protein VVD"/>
    <property type="match status" value="1"/>
</dbReference>
<dbReference type="GO" id="GO:0005634">
    <property type="term" value="C:nucleus"/>
    <property type="evidence" value="ECO:0007669"/>
    <property type="project" value="TreeGrafter"/>
</dbReference>
<evidence type="ECO:0000256" key="11">
    <source>
        <dbReference type="ARBA" id="ARBA00023125"/>
    </source>
</evidence>
<evidence type="ECO:0000256" key="1">
    <source>
        <dbReference type="ARBA" id="ARBA00022543"/>
    </source>
</evidence>
<dbReference type="OrthoDB" id="447251at2759"/>
<dbReference type="PANTHER" id="PTHR47429">
    <property type="entry name" value="PROTEIN TWIN LOV 1"/>
    <property type="match status" value="1"/>
</dbReference>
<dbReference type="InParanoid" id="A0A507AUN9"/>
<dbReference type="GO" id="GO:0009881">
    <property type="term" value="F:photoreceptor activity"/>
    <property type="evidence" value="ECO:0007669"/>
    <property type="project" value="UniProtKB-KW"/>
</dbReference>
<evidence type="ECO:0000256" key="4">
    <source>
        <dbReference type="ARBA" id="ARBA00022643"/>
    </source>
</evidence>
<dbReference type="STRING" id="1093900.A0A507AUN9"/>
<dbReference type="GO" id="GO:0008270">
    <property type="term" value="F:zinc ion binding"/>
    <property type="evidence" value="ECO:0007669"/>
    <property type="project" value="UniProtKB-KW"/>
</dbReference>
<proteinExistence type="predicted"/>
<comment type="caution">
    <text evidence="16">The sequence shown here is derived from an EMBL/GenBank/DDBJ whole genome shotgun (WGS) entry which is preliminary data.</text>
</comment>
<gene>
    <name evidence="16" type="ORF">E0L32_001411</name>
</gene>
<dbReference type="SUPFAM" id="SSF55785">
    <property type="entry name" value="PYP-like sensor domain (PAS domain)"/>
    <property type="match status" value="1"/>
</dbReference>
<keyword evidence="7" id="KW-0863">Zinc-finger</keyword>
<evidence type="ECO:0000256" key="7">
    <source>
        <dbReference type="ARBA" id="ARBA00022771"/>
    </source>
</evidence>